<dbReference type="RefSeq" id="WP_344038912.1">
    <property type="nucleotide sequence ID" value="NZ_BAAAKE010000013.1"/>
</dbReference>
<evidence type="ECO:0000313" key="2">
    <source>
        <dbReference type="Proteomes" id="UP001595833"/>
    </source>
</evidence>
<dbReference type="InterPro" id="IPR036689">
    <property type="entry name" value="ESAT-6-like_sf"/>
</dbReference>
<dbReference type="Proteomes" id="UP001595833">
    <property type="component" value="Unassembled WGS sequence"/>
</dbReference>
<reference evidence="2" key="1">
    <citation type="journal article" date="2019" name="Int. J. Syst. Evol. Microbiol.">
        <title>The Global Catalogue of Microorganisms (GCM) 10K type strain sequencing project: providing services to taxonomists for standard genome sequencing and annotation.</title>
        <authorList>
            <consortium name="The Broad Institute Genomics Platform"/>
            <consortium name="The Broad Institute Genome Sequencing Center for Infectious Disease"/>
            <person name="Wu L."/>
            <person name="Ma J."/>
        </authorList>
    </citation>
    <scope>NUCLEOTIDE SEQUENCE [LARGE SCALE GENOMIC DNA]</scope>
    <source>
        <strain evidence="2">KCTC 12848</strain>
    </source>
</reference>
<gene>
    <name evidence="1" type="ORF">ACFPFM_33000</name>
</gene>
<organism evidence="1 2">
    <name type="scientific">Saccharothrix xinjiangensis</name>
    <dbReference type="NCBI Taxonomy" id="204798"/>
    <lineage>
        <taxon>Bacteria</taxon>
        <taxon>Bacillati</taxon>
        <taxon>Actinomycetota</taxon>
        <taxon>Actinomycetes</taxon>
        <taxon>Pseudonocardiales</taxon>
        <taxon>Pseudonocardiaceae</taxon>
        <taxon>Saccharothrix</taxon>
    </lineage>
</organism>
<evidence type="ECO:0008006" key="3">
    <source>
        <dbReference type="Google" id="ProtNLM"/>
    </source>
</evidence>
<sequence>MKFDMGRTTLSTLAQQSQGSSDDLASLIQSLIAAAAPLEGRFNGAGRAMFDNFKARSDQVTADLNSALGSIVTGQVGMDTSFVQGDQEMADNASAGEGAANFDAARFGAHRSGV</sequence>
<evidence type="ECO:0000313" key="1">
    <source>
        <dbReference type="EMBL" id="MFC5058556.1"/>
    </source>
</evidence>
<name>A0ABV9YD92_9PSEU</name>
<dbReference type="Gene3D" id="1.10.287.1060">
    <property type="entry name" value="ESAT-6-like"/>
    <property type="match status" value="1"/>
</dbReference>
<protein>
    <recommendedName>
        <fullName evidence="3">WXG100 family type VII secretion target</fullName>
    </recommendedName>
</protein>
<dbReference type="EMBL" id="JBHSJB010000033">
    <property type="protein sequence ID" value="MFC5058556.1"/>
    <property type="molecule type" value="Genomic_DNA"/>
</dbReference>
<accession>A0ABV9YD92</accession>
<keyword evidence="2" id="KW-1185">Reference proteome</keyword>
<comment type="caution">
    <text evidence="1">The sequence shown here is derived from an EMBL/GenBank/DDBJ whole genome shotgun (WGS) entry which is preliminary data.</text>
</comment>
<dbReference type="SUPFAM" id="SSF140453">
    <property type="entry name" value="EsxAB dimer-like"/>
    <property type="match status" value="1"/>
</dbReference>
<proteinExistence type="predicted"/>